<dbReference type="GO" id="GO:0016020">
    <property type="term" value="C:membrane"/>
    <property type="evidence" value="ECO:0007669"/>
    <property type="project" value="UniProtKB-SubCell"/>
</dbReference>
<dbReference type="Pfam" id="PF01758">
    <property type="entry name" value="SBF"/>
    <property type="match status" value="1"/>
</dbReference>
<feature type="transmembrane region" description="Helical" evidence="5">
    <location>
        <begin position="74"/>
        <end position="90"/>
    </location>
</feature>
<dbReference type="InterPro" id="IPR038770">
    <property type="entry name" value="Na+/solute_symporter_sf"/>
</dbReference>
<evidence type="ECO:0000256" key="5">
    <source>
        <dbReference type="SAM" id="Phobius"/>
    </source>
</evidence>
<protein>
    <submittedName>
        <fullName evidence="6">Transporter</fullName>
    </submittedName>
</protein>
<sequence>MTQFDPLFIAIGTLGVLIFVITSMLGMGFSLTIPQIVTPLKNRKLIIMSLVANFVLVPILALVIVEFIPLSEGLKIGLILAGFAAGAPFLPKLVQVAKGDMAFTAGLMVLLMVVTIAYLPIVLPFVLTGVQVNPWETARSLIVLMLIPLAIALFIRARYEEVAKGLIHLMTMAANLSLVAMFIGYFVGYSDVTYGVLGTGGILVAVLLIVGAAIIGYLLGGTDKGNKKVLALGTGQRNLAAAFAVASSNFATNPEVLIEVMDVAVIGFIILLFIAGEFGRRSAPGAEKSVKSAT</sequence>
<feature type="transmembrane region" description="Helical" evidence="5">
    <location>
        <begin position="256"/>
        <end position="275"/>
    </location>
</feature>
<evidence type="ECO:0000313" key="6">
    <source>
        <dbReference type="EMBL" id="RXE56252.1"/>
    </source>
</evidence>
<evidence type="ECO:0000256" key="1">
    <source>
        <dbReference type="ARBA" id="ARBA00004141"/>
    </source>
</evidence>
<dbReference type="OrthoDB" id="111412at2157"/>
<dbReference type="InterPro" id="IPR004710">
    <property type="entry name" value="Bilac:Na_transpt"/>
</dbReference>
<keyword evidence="7" id="KW-1185">Reference proteome</keyword>
<dbReference type="PANTHER" id="PTHR10361">
    <property type="entry name" value="SODIUM-BILE ACID COTRANSPORTER"/>
    <property type="match status" value="1"/>
</dbReference>
<feature type="transmembrane region" description="Helical" evidence="5">
    <location>
        <begin position="102"/>
        <end position="126"/>
    </location>
</feature>
<dbReference type="Proteomes" id="UP000290932">
    <property type="component" value="Unassembled WGS sequence"/>
</dbReference>
<comment type="subcellular location">
    <subcellularLocation>
        <location evidence="1">Membrane</location>
        <topology evidence="1">Multi-pass membrane protein</topology>
    </subcellularLocation>
</comment>
<feature type="transmembrane region" description="Helical" evidence="5">
    <location>
        <begin position="45"/>
        <end position="68"/>
    </location>
</feature>
<evidence type="ECO:0000256" key="4">
    <source>
        <dbReference type="ARBA" id="ARBA00023136"/>
    </source>
</evidence>
<keyword evidence="4 5" id="KW-0472">Membrane</keyword>
<keyword evidence="3 5" id="KW-1133">Transmembrane helix</keyword>
<feature type="transmembrane region" description="Helical" evidence="5">
    <location>
        <begin position="6"/>
        <end position="33"/>
    </location>
</feature>
<feature type="transmembrane region" description="Helical" evidence="5">
    <location>
        <begin position="194"/>
        <end position="217"/>
    </location>
</feature>
<dbReference type="InterPro" id="IPR002657">
    <property type="entry name" value="BilAc:Na_symport/Acr3"/>
</dbReference>
<reference evidence="6 7" key="1">
    <citation type="journal article" date="2015" name="Int. J. Syst. Evol. Microbiol.">
        <title>Methanoculleus taiwanensis sp. nov., a methanogen isolated from deep marine sediment at the deformation front area near Taiwan.</title>
        <authorList>
            <person name="Weng C.Y."/>
            <person name="Chen S.C."/>
            <person name="Lai M.C."/>
            <person name="Wu S.Y."/>
            <person name="Lin S."/>
            <person name="Yang T.F."/>
            <person name="Chen P.C."/>
        </authorList>
    </citation>
    <scope>NUCLEOTIDE SEQUENCE [LARGE SCALE GENOMIC DNA]</scope>
    <source>
        <strain evidence="6 7">CYW4</strain>
    </source>
</reference>
<feature type="transmembrane region" description="Helical" evidence="5">
    <location>
        <begin position="138"/>
        <end position="155"/>
    </location>
</feature>
<accession>A0A498H0C9</accession>
<dbReference type="EMBL" id="LHQS01000002">
    <property type="protein sequence ID" value="RXE56252.1"/>
    <property type="molecule type" value="Genomic_DNA"/>
</dbReference>
<comment type="caution">
    <text evidence="6">The sequence shown here is derived from an EMBL/GenBank/DDBJ whole genome shotgun (WGS) entry which is preliminary data.</text>
</comment>
<name>A0A498H0C9_9EURY</name>
<dbReference type="RefSeq" id="WP_128694011.1">
    <property type="nucleotide sequence ID" value="NZ_LHQS01000002.1"/>
</dbReference>
<feature type="transmembrane region" description="Helical" evidence="5">
    <location>
        <begin position="167"/>
        <end position="188"/>
    </location>
</feature>
<evidence type="ECO:0000256" key="2">
    <source>
        <dbReference type="ARBA" id="ARBA00022692"/>
    </source>
</evidence>
<dbReference type="AlphaFoldDB" id="A0A498H0C9"/>
<gene>
    <name evidence="6" type="ORF">ABH15_08930</name>
</gene>
<evidence type="ECO:0000313" key="7">
    <source>
        <dbReference type="Proteomes" id="UP000290932"/>
    </source>
</evidence>
<proteinExistence type="predicted"/>
<dbReference type="Gene3D" id="1.20.1530.20">
    <property type="match status" value="1"/>
</dbReference>
<evidence type="ECO:0000256" key="3">
    <source>
        <dbReference type="ARBA" id="ARBA00022989"/>
    </source>
</evidence>
<keyword evidence="2 5" id="KW-0812">Transmembrane</keyword>
<organism evidence="6 7">
    <name type="scientific">Methanoculleus taiwanensis</name>
    <dbReference type="NCBI Taxonomy" id="1550565"/>
    <lineage>
        <taxon>Archaea</taxon>
        <taxon>Methanobacteriati</taxon>
        <taxon>Methanobacteriota</taxon>
        <taxon>Stenosarchaea group</taxon>
        <taxon>Methanomicrobia</taxon>
        <taxon>Methanomicrobiales</taxon>
        <taxon>Methanomicrobiaceae</taxon>
        <taxon>Methanoculleus</taxon>
    </lineage>
</organism>
<dbReference type="PANTHER" id="PTHR10361:SF28">
    <property type="entry name" value="P3 PROTEIN-RELATED"/>
    <property type="match status" value="1"/>
</dbReference>